<evidence type="ECO:0000256" key="1">
    <source>
        <dbReference type="ARBA" id="ARBA00022490"/>
    </source>
</evidence>
<proteinExistence type="predicted"/>
<dbReference type="SUPFAM" id="SSF53335">
    <property type="entry name" value="S-adenosyl-L-methionine-dependent methyltransferases"/>
    <property type="match status" value="1"/>
</dbReference>
<dbReference type="PANTHER" id="PTHR31760">
    <property type="entry name" value="S-ADENOSYL-L-METHIONINE-DEPENDENT METHYLTRANSFERASES SUPERFAMILY PROTEIN"/>
    <property type="match status" value="1"/>
</dbReference>
<dbReference type="Proteomes" id="UP000658720">
    <property type="component" value="Unassembled WGS sequence"/>
</dbReference>
<feature type="non-terminal residue" evidence="7">
    <location>
        <position position="1"/>
    </location>
</feature>
<keyword evidence="3 7" id="KW-0489">Methyltransferase</keyword>
<keyword evidence="1" id="KW-0963">Cytoplasm</keyword>
<evidence type="ECO:0000256" key="3">
    <source>
        <dbReference type="ARBA" id="ARBA00022603"/>
    </source>
</evidence>
<evidence type="ECO:0000256" key="4">
    <source>
        <dbReference type="ARBA" id="ARBA00022679"/>
    </source>
</evidence>
<comment type="caution">
    <text evidence="7">The sequence shown here is derived from an EMBL/GenBank/DDBJ whole genome shotgun (WGS) entry which is preliminary data.</text>
</comment>
<dbReference type="GO" id="GO:0032259">
    <property type="term" value="P:methylation"/>
    <property type="evidence" value="ECO:0007669"/>
    <property type="project" value="UniProtKB-KW"/>
</dbReference>
<dbReference type="InterPro" id="IPR003682">
    <property type="entry name" value="rRNA_ssu_MeTfrase_G"/>
</dbReference>
<dbReference type="EMBL" id="JADEVV010000034">
    <property type="protein sequence ID" value="MBE9254620.1"/>
    <property type="molecule type" value="Genomic_DNA"/>
</dbReference>
<dbReference type="PANTHER" id="PTHR31760:SF0">
    <property type="entry name" value="S-ADENOSYL-L-METHIONINE-DEPENDENT METHYLTRANSFERASES SUPERFAMILY PROTEIN"/>
    <property type="match status" value="1"/>
</dbReference>
<accession>A0ABR9VTE1</accession>
<keyword evidence="4" id="KW-0808">Transferase</keyword>
<protein>
    <recommendedName>
        <fullName evidence="6">Glucose-inhibited division protein B</fullName>
    </recommendedName>
</protein>
<evidence type="ECO:0000256" key="6">
    <source>
        <dbReference type="ARBA" id="ARBA00031818"/>
    </source>
</evidence>
<evidence type="ECO:0000313" key="7">
    <source>
        <dbReference type="EMBL" id="MBE9254620.1"/>
    </source>
</evidence>
<evidence type="ECO:0000256" key="2">
    <source>
        <dbReference type="ARBA" id="ARBA00022552"/>
    </source>
</evidence>
<dbReference type="Gene3D" id="3.40.50.150">
    <property type="entry name" value="Vaccinia Virus protein VP39"/>
    <property type="match status" value="1"/>
</dbReference>
<evidence type="ECO:0000256" key="5">
    <source>
        <dbReference type="ARBA" id="ARBA00022691"/>
    </source>
</evidence>
<evidence type="ECO:0000313" key="8">
    <source>
        <dbReference type="Proteomes" id="UP000658720"/>
    </source>
</evidence>
<reference evidence="7 8" key="1">
    <citation type="submission" date="2020-10" db="EMBL/GenBank/DDBJ databases">
        <authorList>
            <person name="Castelo-Branco R."/>
            <person name="Eusebio N."/>
            <person name="Adriana R."/>
            <person name="Vieira A."/>
            <person name="Brugerolle De Fraissinette N."/>
            <person name="Rezende De Castro R."/>
            <person name="Schneider M.P."/>
            <person name="Vasconcelos V."/>
            <person name="Leao P.N."/>
        </authorList>
    </citation>
    <scope>NUCLEOTIDE SEQUENCE [LARGE SCALE GENOMIC DNA]</scope>
    <source>
        <strain evidence="7 8">LEGE 00031</strain>
    </source>
</reference>
<name>A0ABR9VTE1_9SYNC</name>
<dbReference type="InterPro" id="IPR029063">
    <property type="entry name" value="SAM-dependent_MTases_sf"/>
</dbReference>
<keyword evidence="8" id="KW-1185">Reference proteome</keyword>
<sequence>AAYALPLVKVGGTVVLYRGQWSAAEAEQLERASALLGGKVSATVAVVTPWSGAQRHFIYLTKEKPTPNDFPRAIGVPRQHPLGVVD</sequence>
<keyword evidence="2" id="KW-0698">rRNA processing</keyword>
<keyword evidence="5" id="KW-0949">S-adenosyl-L-methionine</keyword>
<gene>
    <name evidence="7" type="ORF">IQ217_12385</name>
</gene>
<organism evidence="7 8">
    <name type="scientific">Synechocystis salina LEGE 00031</name>
    <dbReference type="NCBI Taxonomy" id="1828736"/>
    <lineage>
        <taxon>Bacteria</taxon>
        <taxon>Bacillati</taxon>
        <taxon>Cyanobacteriota</taxon>
        <taxon>Cyanophyceae</taxon>
        <taxon>Synechococcales</taxon>
        <taxon>Merismopediaceae</taxon>
        <taxon>Synechocystis</taxon>
    </lineage>
</organism>
<dbReference type="GO" id="GO:0008168">
    <property type="term" value="F:methyltransferase activity"/>
    <property type="evidence" value="ECO:0007669"/>
    <property type="project" value="UniProtKB-KW"/>
</dbReference>